<accession>A0A431UAB5</accession>
<evidence type="ECO:0000313" key="2">
    <source>
        <dbReference type="EMBL" id="RTQ53812.1"/>
    </source>
</evidence>
<protein>
    <submittedName>
        <fullName evidence="2">Acyl carrier protein</fullName>
    </submittedName>
</protein>
<comment type="caution">
    <text evidence="2">The sequence shown here is derived from an EMBL/GenBank/DDBJ whole genome shotgun (WGS) entry which is preliminary data.</text>
</comment>
<proteinExistence type="predicted"/>
<dbReference type="SUPFAM" id="SSF47336">
    <property type="entry name" value="ACP-like"/>
    <property type="match status" value="1"/>
</dbReference>
<gene>
    <name evidence="2" type="ORF">EJV47_03010</name>
</gene>
<keyword evidence="3" id="KW-1185">Reference proteome</keyword>
<dbReference type="EMBL" id="RXOF01000001">
    <property type="protein sequence ID" value="RTQ53812.1"/>
    <property type="molecule type" value="Genomic_DNA"/>
</dbReference>
<organism evidence="2 3">
    <name type="scientific">Hymenobacter gummosus</name>
    <dbReference type="NCBI Taxonomy" id="1776032"/>
    <lineage>
        <taxon>Bacteria</taxon>
        <taxon>Pseudomonadati</taxon>
        <taxon>Bacteroidota</taxon>
        <taxon>Cytophagia</taxon>
        <taxon>Cytophagales</taxon>
        <taxon>Hymenobacteraceae</taxon>
        <taxon>Hymenobacter</taxon>
    </lineage>
</organism>
<evidence type="ECO:0000313" key="3">
    <source>
        <dbReference type="Proteomes" id="UP000282184"/>
    </source>
</evidence>
<name>A0A431UAB5_9BACT</name>
<reference evidence="2 3" key="1">
    <citation type="submission" date="2018-12" db="EMBL/GenBank/DDBJ databases">
        <title>Hymenobacter gummosus sp. nov., isolated from a spring.</title>
        <authorList>
            <person name="Nie L."/>
        </authorList>
    </citation>
    <scope>NUCLEOTIDE SEQUENCE [LARGE SCALE GENOMIC DNA]</scope>
    <source>
        <strain evidence="2 3">KCTC 52166</strain>
    </source>
</reference>
<evidence type="ECO:0000259" key="1">
    <source>
        <dbReference type="Pfam" id="PF00550"/>
    </source>
</evidence>
<dbReference type="Gene3D" id="1.10.1200.10">
    <property type="entry name" value="ACP-like"/>
    <property type="match status" value="1"/>
</dbReference>
<sequence>MLATPSLPSGDLTRHVKHLIRRRKGVPLNRLRPTADLQAELGFDTLDLVDIILELEQHYRLTIPDEVPLRTINDFVQFLSRQQSNGSSARAA</sequence>
<dbReference type="InterPro" id="IPR009081">
    <property type="entry name" value="PP-bd_ACP"/>
</dbReference>
<dbReference type="OrthoDB" id="893949at2"/>
<dbReference type="AlphaFoldDB" id="A0A431UAB5"/>
<dbReference type="InterPro" id="IPR036736">
    <property type="entry name" value="ACP-like_sf"/>
</dbReference>
<dbReference type="Proteomes" id="UP000282184">
    <property type="component" value="Unassembled WGS sequence"/>
</dbReference>
<dbReference type="Pfam" id="PF00550">
    <property type="entry name" value="PP-binding"/>
    <property type="match status" value="1"/>
</dbReference>
<feature type="domain" description="Carrier" evidence="1">
    <location>
        <begin position="16"/>
        <end position="79"/>
    </location>
</feature>